<dbReference type="Pfam" id="PF21234">
    <property type="entry name" value="Phosphatase-like_N"/>
    <property type="match status" value="1"/>
</dbReference>
<proteinExistence type="predicted"/>
<organism evidence="2 3">
    <name type="scientific">Nocardia acididurans</name>
    <dbReference type="NCBI Taxonomy" id="2802282"/>
    <lineage>
        <taxon>Bacteria</taxon>
        <taxon>Bacillati</taxon>
        <taxon>Actinomycetota</taxon>
        <taxon>Actinomycetes</taxon>
        <taxon>Mycobacteriales</taxon>
        <taxon>Nocardiaceae</taxon>
        <taxon>Nocardia</taxon>
    </lineage>
</organism>
<accession>A0ABS1M844</accession>
<keyword evidence="3" id="KW-1185">Reference proteome</keyword>
<name>A0ABS1M844_9NOCA</name>
<evidence type="ECO:0000313" key="2">
    <source>
        <dbReference type="EMBL" id="MBL1076315.1"/>
    </source>
</evidence>
<dbReference type="NCBIfam" id="NF046112">
    <property type="entry name" value="MSMEG_6209_Nter"/>
    <property type="match status" value="1"/>
</dbReference>
<dbReference type="Proteomes" id="UP000602198">
    <property type="component" value="Unassembled WGS sequence"/>
</dbReference>
<dbReference type="Gene3D" id="1.10.8.1060">
    <property type="entry name" value="Corynebacterium glutamicum thioredoxin-dependent arsenate reductase, N-terminal domain"/>
    <property type="match status" value="1"/>
</dbReference>
<reference evidence="2 3" key="1">
    <citation type="submission" date="2021-01" db="EMBL/GenBank/DDBJ databases">
        <title>WGS of actinomycetes isolated from Thailand.</title>
        <authorList>
            <person name="Thawai C."/>
        </authorList>
    </citation>
    <scope>NUCLEOTIDE SEQUENCE [LARGE SCALE GENOMIC DNA]</scope>
    <source>
        <strain evidence="2 3">LPG 2</strain>
    </source>
</reference>
<dbReference type="RefSeq" id="WP_201948845.1">
    <property type="nucleotide sequence ID" value="NZ_JAERRJ010000006.1"/>
</dbReference>
<protein>
    <recommendedName>
        <fullName evidence="1">Protein-tyrosine-phosphatase-like N-terminal domain-containing protein</fullName>
    </recommendedName>
</protein>
<dbReference type="EMBL" id="JAERRJ010000006">
    <property type="protein sequence ID" value="MBL1076315.1"/>
    <property type="molecule type" value="Genomic_DNA"/>
</dbReference>
<sequence>MTESPVARAENVRGEPPLDARTALRAAAARLTEEFGDRIPSGTVDSLVRAAYDRVASQATVEVFLPLLAERDARRRLQSRADAPS</sequence>
<gene>
    <name evidence="2" type="ORF">JK358_18105</name>
</gene>
<evidence type="ECO:0000313" key="3">
    <source>
        <dbReference type="Proteomes" id="UP000602198"/>
    </source>
</evidence>
<comment type="caution">
    <text evidence="2">The sequence shown here is derived from an EMBL/GenBank/DDBJ whole genome shotgun (WGS) entry which is preliminary data.</text>
</comment>
<dbReference type="InterPro" id="IPR048716">
    <property type="entry name" value="Phosphatase-like_N"/>
</dbReference>
<evidence type="ECO:0000259" key="1">
    <source>
        <dbReference type="Pfam" id="PF21234"/>
    </source>
</evidence>
<feature type="domain" description="Protein-tyrosine-phosphatase-like N-terminal" evidence="1">
    <location>
        <begin position="24"/>
        <end position="79"/>
    </location>
</feature>